<dbReference type="InterPro" id="IPR027417">
    <property type="entry name" value="P-loop_NTPase"/>
</dbReference>
<comment type="caution">
    <text evidence="3">The sequence shown here is derived from an EMBL/GenBank/DDBJ whole genome shotgun (WGS) entry which is preliminary data.</text>
</comment>
<dbReference type="Proteomes" id="UP001595839">
    <property type="component" value="Unassembled WGS sequence"/>
</dbReference>
<gene>
    <name evidence="3" type="ORF">ACFPIH_38795</name>
</gene>
<evidence type="ECO:0000313" key="3">
    <source>
        <dbReference type="EMBL" id="MFC4505353.1"/>
    </source>
</evidence>
<keyword evidence="2" id="KW-1133">Transmembrane helix</keyword>
<keyword evidence="4" id="KW-1185">Reference proteome</keyword>
<reference evidence="4" key="1">
    <citation type="journal article" date="2019" name="Int. J. Syst. Evol. Microbiol.">
        <title>The Global Catalogue of Microorganisms (GCM) 10K type strain sequencing project: providing services to taxonomists for standard genome sequencing and annotation.</title>
        <authorList>
            <consortium name="The Broad Institute Genomics Platform"/>
            <consortium name="The Broad Institute Genome Sequencing Center for Infectious Disease"/>
            <person name="Wu L."/>
            <person name="Ma J."/>
        </authorList>
    </citation>
    <scope>NUCLEOTIDE SEQUENCE [LARGE SCALE GENOMIC DNA]</scope>
    <source>
        <strain evidence="4">CGMCC 4.7177</strain>
    </source>
</reference>
<dbReference type="EMBL" id="JBHSFK010000033">
    <property type="protein sequence ID" value="MFC4505353.1"/>
    <property type="molecule type" value="Genomic_DNA"/>
</dbReference>
<evidence type="ECO:0008006" key="5">
    <source>
        <dbReference type="Google" id="ProtNLM"/>
    </source>
</evidence>
<proteinExistence type="predicted"/>
<name>A0ABV9B2V9_9ACTN</name>
<protein>
    <recommendedName>
        <fullName evidence="5">Lipopolysaccharide biosynthesis protein</fullName>
    </recommendedName>
</protein>
<evidence type="ECO:0000313" key="4">
    <source>
        <dbReference type="Proteomes" id="UP001595839"/>
    </source>
</evidence>
<feature type="transmembrane region" description="Helical" evidence="2">
    <location>
        <begin position="29"/>
        <end position="46"/>
    </location>
</feature>
<keyword evidence="2" id="KW-0812">Transmembrane</keyword>
<dbReference type="PANTHER" id="PTHR32309">
    <property type="entry name" value="TYROSINE-PROTEIN KINASE"/>
    <property type="match status" value="1"/>
</dbReference>
<evidence type="ECO:0000256" key="2">
    <source>
        <dbReference type="SAM" id="Phobius"/>
    </source>
</evidence>
<evidence type="ECO:0000256" key="1">
    <source>
        <dbReference type="SAM" id="MobiDB-lite"/>
    </source>
</evidence>
<dbReference type="RefSeq" id="WP_381182702.1">
    <property type="nucleotide sequence ID" value="NZ_JBHSFK010000033.1"/>
</dbReference>
<sequence length="527" mass="56191">MTGPIHLDDRYDEPDQLRDQLRRILRHRVLIALGLLLGLLGGLALAQHRAHTYAATSEVLVRSTADPFGSVGVSADNQVSMTTQQQIATSAEVARRAAASLGRRESAANSLGARLRVTNPMKSQVLRFEFTASSPKRAARGANAFAEAYLADRKGRNDAAVQRATSALDAQILMLNRQLAQDQLERPDAKTAAQSQLYNLQKRVLDIRSRDTDAGDVVRRATAPHLPVGPGLRTLLALGLACGLLLGLVLAWVRSALDTRVRSVGETRAALRAPVLGILPDDREAGDELLKVGRTGGARVEAFRALAFRLRNLASPAGCGHVLVVAPRDAEAAEEVAANLAAALAEYGGEVLLVDADPEMSEFAARLPLMPYESPTLEEAFLPNGSVIVDADVAGRFAFHAGRGPAAAHARAVPAEVSRALPNADSATVVVTGPFLAHADALAVAQRVDGVLLVAGLGHTRQDELRQVQELVDCSGGRLLGAVLDTGRPRRLPRFLRRRPKYRPAAHQAAGPMELPVQDGTLTAARR</sequence>
<keyword evidence="2" id="KW-0472">Membrane</keyword>
<feature type="transmembrane region" description="Helical" evidence="2">
    <location>
        <begin position="235"/>
        <end position="253"/>
    </location>
</feature>
<dbReference type="PANTHER" id="PTHR32309:SF31">
    <property type="entry name" value="CAPSULAR EXOPOLYSACCHARIDE FAMILY"/>
    <property type="match status" value="1"/>
</dbReference>
<dbReference type="Gene3D" id="3.40.50.300">
    <property type="entry name" value="P-loop containing nucleotide triphosphate hydrolases"/>
    <property type="match status" value="1"/>
</dbReference>
<dbReference type="InterPro" id="IPR050445">
    <property type="entry name" value="Bact_polysacc_biosynth/exp"/>
</dbReference>
<accession>A0ABV9B2V9</accession>
<dbReference type="SUPFAM" id="SSF52540">
    <property type="entry name" value="P-loop containing nucleoside triphosphate hydrolases"/>
    <property type="match status" value="1"/>
</dbReference>
<feature type="region of interest" description="Disordered" evidence="1">
    <location>
        <begin position="502"/>
        <end position="527"/>
    </location>
</feature>
<organism evidence="3 4">
    <name type="scientific">Streptomyces vulcanius</name>
    <dbReference type="NCBI Taxonomy" id="1441876"/>
    <lineage>
        <taxon>Bacteria</taxon>
        <taxon>Bacillati</taxon>
        <taxon>Actinomycetota</taxon>
        <taxon>Actinomycetes</taxon>
        <taxon>Kitasatosporales</taxon>
        <taxon>Streptomycetaceae</taxon>
        <taxon>Streptomyces</taxon>
    </lineage>
</organism>